<proteinExistence type="predicted"/>
<gene>
    <name evidence="1" type="ORF">GCM10022410_13130</name>
</gene>
<dbReference type="RefSeq" id="WP_344911527.1">
    <property type="nucleotide sequence ID" value="NZ_BAABDL010000071.1"/>
</dbReference>
<protein>
    <submittedName>
        <fullName evidence="1">Uncharacterized protein</fullName>
    </submittedName>
</protein>
<evidence type="ECO:0000313" key="2">
    <source>
        <dbReference type="Proteomes" id="UP001501734"/>
    </source>
</evidence>
<keyword evidence="2" id="KW-1185">Reference proteome</keyword>
<name>A0ABP7VJD6_9BACI</name>
<accession>A0ABP7VJD6</accession>
<sequence length="96" mass="11474">MSRRLKKVIIVLVEGETEEILLIERLRKIFPESQIHFDVQRGDLFFDLNRRQSAIKNVIGDVITSIMKVRKYKTVRIGIRQFSQPHRKSDHREQMN</sequence>
<organism evidence="1 2">
    <name type="scientific">Amphibacillus indicireducens</name>
    <dbReference type="NCBI Taxonomy" id="1076330"/>
    <lineage>
        <taxon>Bacteria</taxon>
        <taxon>Bacillati</taxon>
        <taxon>Bacillota</taxon>
        <taxon>Bacilli</taxon>
        <taxon>Bacillales</taxon>
        <taxon>Bacillaceae</taxon>
        <taxon>Amphibacillus</taxon>
    </lineage>
</organism>
<dbReference type="EMBL" id="BAABDL010000071">
    <property type="protein sequence ID" value="GAA4068581.1"/>
    <property type="molecule type" value="Genomic_DNA"/>
</dbReference>
<evidence type="ECO:0000313" key="1">
    <source>
        <dbReference type="EMBL" id="GAA4068581.1"/>
    </source>
</evidence>
<dbReference type="Proteomes" id="UP001501734">
    <property type="component" value="Unassembled WGS sequence"/>
</dbReference>
<comment type="caution">
    <text evidence="1">The sequence shown here is derived from an EMBL/GenBank/DDBJ whole genome shotgun (WGS) entry which is preliminary data.</text>
</comment>
<reference evidence="2" key="1">
    <citation type="journal article" date="2019" name="Int. J. Syst. Evol. Microbiol.">
        <title>The Global Catalogue of Microorganisms (GCM) 10K type strain sequencing project: providing services to taxonomists for standard genome sequencing and annotation.</title>
        <authorList>
            <consortium name="The Broad Institute Genomics Platform"/>
            <consortium name="The Broad Institute Genome Sequencing Center for Infectious Disease"/>
            <person name="Wu L."/>
            <person name="Ma J."/>
        </authorList>
    </citation>
    <scope>NUCLEOTIDE SEQUENCE [LARGE SCALE GENOMIC DNA]</scope>
    <source>
        <strain evidence="2">JCM 17250</strain>
    </source>
</reference>